<evidence type="ECO:0000313" key="1">
    <source>
        <dbReference type="EMBL" id="KAB7514602.1"/>
    </source>
</evidence>
<comment type="caution">
    <text evidence="1">The sequence shown here is derived from an EMBL/GenBank/DDBJ whole genome shotgun (WGS) entry which is preliminary data.</text>
</comment>
<keyword evidence="2" id="KW-1185">Reference proteome</keyword>
<dbReference type="RefSeq" id="WP_152133860.1">
    <property type="nucleotide sequence ID" value="NZ_QKKZ01000002.1"/>
</dbReference>
<organism evidence="1 2">
    <name type="scientific">Halosegnis rubeus</name>
    <dbReference type="NCBI Taxonomy" id="2212850"/>
    <lineage>
        <taxon>Archaea</taxon>
        <taxon>Methanobacteriati</taxon>
        <taxon>Methanobacteriota</taxon>
        <taxon>Stenosarchaea group</taxon>
        <taxon>Halobacteria</taxon>
        <taxon>Halobacteriales</taxon>
        <taxon>Natronomonadaceae</taxon>
        <taxon>Halosegnis</taxon>
    </lineage>
</organism>
<gene>
    <name evidence="1" type="ORF">DM867_05640</name>
</gene>
<dbReference type="EMBL" id="QKKZ01000002">
    <property type="protein sequence ID" value="KAB7514602.1"/>
    <property type="molecule type" value="Genomic_DNA"/>
</dbReference>
<dbReference type="Proteomes" id="UP000326865">
    <property type="component" value="Unassembled WGS sequence"/>
</dbReference>
<evidence type="ECO:0000313" key="2">
    <source>
        <dbReference type="Proteomes" id="UP000326865"/>
    </source>
</evidence>
<accession>A0A5N5UAA9</accession>
<name>A0A5N5UAA9_9EURY</name>
<reference evidence="1 2" key="1">
    <citation type="submission" date="2019-10" db="EMBL/GenBank/DDBJ databases">
        <title>Unraveling microbial dark matter from salterns through culturing: the case of the genus Halosegnis.</title>
        <authorList>
            <person name="Duran-Viseras A."/>
            <person name="Andrei A.-S."/>
            <person name="Vera-Gargallo B."/>
            <person name="Ghai R."/>
            <person name="Sanchez-Porro C."/>
            <person name="Ventosa A."/>
        </authorList>
    </citation>
    <scope>NUCLEOTIDE SEQUENCE [LARGE SCALE GENOMIC DNA]</scope>
    <source>
        <strain evidence="1 2">F18-79</strain>
    </source>
</reference>
<proteinExistence type="predicted"/>
<dbReference type="AlphaFoldDB" id="A0A5N5UAA9"/>
<sequence>MWSKKHSDAVSRANEAINMSRSELNNDIIESCITACRECWNDLKELAKKRFSDPLSRVPVLNDAKRIVDTLLDTTSGNDNRVNQLFDSSESPEIPGAKEHHAKSFIGALVLKNGVKESNPPSKEYLKESANLVS</sequence>
<protein>
    <submittedName>
        <fullName evidence="1">Uncharacterized protein</fullName>
    </submittedName>
</protein>